<gene>
    <name evidence="5" type="ORF">g.16976</name>
</gene>
<evidence type="ECO:0000256" key="1">
    <source>
        <dbReference type="ARBA" id="ARBA00022737"/>
    </source>
</evidence>
<keyword evidence="1" id="KW-0677">Repeat</keyword>
<organism evidence="5">
    <name type="scientific">Homalodisca liturata</name>
    <dbReference type="NCBI Taxonomy" id="320908"/>
    <lineage>
        <taxon>Eukaryota</taxon>
        <taxon>Metazoa</taxon>
        <taxon>Ecdysozoa</taxon>
        <taxon>Arthropoda</taxon>
        <taxon>Hexapoda</taxon>
        <taxon>Insecta</taxon>
        <taxon>Pterygota</taxon>
        <taxon>Neoptera</taxon>
        <taxon>Paraneoptera</taxon>
        <taxon>Hemiptera</taxon>
        <taxon>Auchenorrhyncha</taxon>
        <taxon>Membracoidea</taxon>
        <taxon>Cicadellidae</taxon>
        <taxon>Cicadellinae</taxon>
        <taxon>Proconiini</taxon>
        <taxon>Homalodisca</taxon>
    </lineage>
</organism>
<evidence type="ECO:0000313" key="5">
    <source>
        <dbReference type="EMBL" id="JAS88157.1"/>
    </source>
</evidence>
<dbReference type="PROSITE" id="PS51644">
    <property type="entry name" value="HTH_OST"/>
    <property type="match status" value="5"/>
</dbReference>
<feature type="region of interest" description="Disordered" evidence="3">
    <location>
        <begin position="1187"/>
        <end position="1206"/>
    </location>
</feature>
<dbReference type="SUPFAM" id="SSF54928">
    <property type="entry name" value="RNA-binding domain, RBD"/>
    <property type="match status" value="1"/>
</dbReference>
<dbReference type="Gene3D" id="3.30.420.610">
    <property type="entry name" value="LOTUS domain-like"/>
    <property type="match status" value="4"/>
</dbReference>
<dbReference type="Gene3D" id="3.30.70.330">
    <property type="match status" value="2"/>
</dbReference>
<feature type="domain" description="HTH OST-type" evidence="4">
    <location>
        <begin position="882"/>
        <end position="958"/>
    </location>
</feature>
<evidence type="ECO:0000256" key="2">
    <source>
        <dbReference type="ARBA" id="ARBA00022884"/>
    </source>
</evidence>
<dbReference type="PANTHER" id="PTHR14379">
    <property type="entry name" value="LIMKAIN B LKAP"/>
    <property type="match status" value="1"/>
</dbReference>
<sequence>MEEKRVVHSKPRVVRKLYSCEERLRPWLNTSDSDTSQSDSNNETLVRTHRGYCSDSSPCKYLPPIGVFWDIENCQIPRGRSAVAVAQAIRDKFFDGYREAEFLVVCDVKKETSQVIQELNDAQVNMIHVGSQCKNAADEKLRQSIRRFADIHGSMAAIVLISGDINFAPDLCDLRHRKKIHVILVHSDSCSESLILCANQHFHFSAIVANLPFRGEVKSVYQPAELRVSALPLAYDPAKVRLKLKRLTENCGGKVSEVVGDNAMVRFTSIEAAMRAHKRMEGEKIFGSQIVIGQPTVVKNQKLKESPIKGYHRRTNARRDDDRWNIPGFGEQTEGTFYSHSWNDTLPNCSRFYGNIQSQRRPFYNQENLPLSARHFFSTTPQQVRLKQTSRQILGNRGENTSDNFLTMPAASGRHSLDSMLDGADFEGETKPIWTVSRKDEWTSQCSQEIRKCRTPSPHLQFTVNTSLPPPPIINLPQKDDTQHVLQPIPVKPVTKPTDSVDMIVTNLDQSIDIVQMKNELAAAFSKCCSVMNVSVFLQTEGTLAAIVRVRSQMDAANALKTMEKRMIGLRQISVALAPATQENTAATGVDSNKLVASPILPCMLLEGGKQPDLSQCAVHSRDVTESVAESVLSVTIRLGDLAVRLAELIKSHDNHLPLASLPDCYAAKYQQFCLGGPSVPLEHLVTCVRNVELVKTACGKHLQFSSLSVKKQTVQGGVTTLLGQLGQELTELLRNQVGCQIMFNRLAPAYRQHFGKHIRVADYGCCKLIDLLENLPDVIQVMGEGNGRMVTLTHRAQIERFSTDLLKLVKSQSSKQLSLQELPTVWERTLGHKLESTDYGLCYTEDLLSQVPDSILLITKHQDETIISIPRRPQTLSERERTRHFAVQVVELLCKTPHFTLDFTKFIPTYHQHFKKQCKVADYGFTKLVELFEAISYVVKVEGEGENGRQLTLTLSERLKLLSQQIADLVVPRFPPGLSLHNLNSAYLWQFSTALRPADFECSTLSELINKLPTVKVVTSGGCVMVIPASCSWGKIQLLRTLRILWERSSGRMNITEFEQLYLRYYQNPPSRFSLFTELKSVVKVTEDSNIQLTSLQLFARDVYRLLYSYDGRLALPMLDPAMKRVLDTTVTPGQYGCQTVEELLKAVDHVVHITGRGNKRLLVLNTQLAEVGIPLPSDFGKILSQSSEITSPSPSDVQTHQASSQQLLEGLYNKKASSQKGLTLLSPAEFLQPCNALPLQFIPSPPSPSALPKPGNFDLTQDNKVKELYEIIVNQCPESDQNKRKMRLAPHFQLPIQLK</sequence>
<dbReference type="PANTHER" id="PTHR14379:SF3">
    <property type="entry name" value="MEIOSIS REGULATOR AND MRNA STABILITY FACTOR 1"/>
    <property type="match status" value="1"/>
</dbReference>
<feature type="domain" description="HTH OST-type" evidence="4">
    <location>
        <begin position="959"/>
        <end position="1031"/>
    </location>
</feature>
<dbReference type="GO" id="GO:0010468">
    <property type="term" value="P:regulation of gene expression"/>
    <property type="evidence" value="ECO:0007669"/>
    <property type="project" value="InterPro"/>
</dbReference>
<dbReference type="Pfam" id="PF12872">
    <property type="entry name" value="OST-HTH"/>
    <property type="match status" value="4"/>
</dbReference>
<dbReference type="InterPro" id="IPR034189">
    <property type="entry name" value="MARF1_RRM1"/>
</dbReference>
<evidence type="ECO:0000259" key="4">
    <source>
        <dbReference type="PROSITE" id="PS51644"/>
    </source>
</evidence>
<protein>
    <recommendedName>
        <fullName evidence="4">HTH OST-type domain-containing protein</fullName>
    </recommendedName>
</protein>
<reference evidence="5" key="1">
    <citation type="submission" date="2015-11" db="EMBL/GenBank/DDBJ databases">
        <title>De novo transcriptome assembly of four potential Pierce s Disease insect vectors from Arizona vineyards.</title>
        <authorList>
            <person name="Tassone E.E."/>
        </authorList>
    </citation>
    <scope>NUCLEOTIDE SEQUENCE</scope>
</reference>
<dbReference type="Pfam" id="PF01936">
    <property type="entry name" value="NYN"/>
    <property type="match status" value="1"/>
</dbReference>
<dbReference type="InterPro" id="IPR025605">
    <property type="entry name" value="OST-HTH/LOTUS_dom"/>
</dbReference>
<dbReference type="EMBL" id="GECU01019549">
    <property type="protein sequence ID" value="JAS88157.1"/>
    <property type="molecule type" value="Transcribed_RNA"/>
</dbReference>
<dbReference type="Pfam" id="PF11608">
    <property type="entry name" value="RRM_MARF1"/>
    <property type="match status" value="1"/>
</dbReference>
<proteinExistence type="predicted"/>
<dbReference type="CDD" id="cd08824">
    <property type="entry name" value="LOTUS"/>
    <property type="match status" value="1"/>
</dbReference>
<dbReference type="GO" id="GO:0005777">
    <property type="term" value="C:peroxisome"/>
    <property type="evidence" value="ECO:0007669"/>
    <property type="project" value="InterPro"/>
</dbReference>
<dbReference type="InterPro" id="IPR035979">
    <property type="entry name" value="RBD_domain_sf"/>
</dbReference>
<dbReference type="InterPro" id="IPR012677">
    <property type="entry name" value="Nucleotide-bd_a/b_plait_sf"/>
</dbReference>
<evidence type="ECO:0000256" key="3">
    <source>
        <dbReference type="SAM" id="MobiDB-lite"/>
    </source>
</evidence>
<dbReference type="GO" id="GO:0003723">
    <property type="term" value="F:RNA binding"/>
    <property type="evidence" value="ECO:0007669"/>
    <property type="project" value="UniProtKB-KW"/>
</dbReference>
<dbReference type="GO" id="GO:0004540">
    <property type="term" value="F:RNA nuclease activity"/>
    <property type="evidence" value="ECO:0007669"/>
    <property type="project" value="InterPro"/>
</dbReference>
<feature type="domain" description="HTH OST-type" evidence="4">
    <location>
        <begin position="722"/>
        <end position="796"/>
    </location>
</feature>
<feature type="compositionally biased region" description="Low complexity" evidence="3">
    <location>
        <begin position="1187"/>
        <end position="1197"/>
    </location>
</feature>
<dbReference type="InterPro" id="IPR024768">
    <property type="entry name" value="Marf1"/>
</dbReference>
<dbReference type="InterPro" id="IPR041966">
    <property type="entry name" value="LOTUS-like"/>
</dbReference>
<feature type="domain" description="HTH OST-type" evidence="4">
    <location>
        <begin position="798"/>
        <end position="872"/>
    </location>
</feature>
<name>A0A1B6IMK9_9HEMI</name>
<keyword evidence="2" id="KW-0694">RNA-binding</keyword>
<dbReference type="CDD" id="cd10910">
    <property type="entry name" value="PIN_limkain_b1_N_like"/>
    <property type="match status" value="1"/>
</dbReference>
<dbReference type="GO" id="GO:1905762">
    <property type="term" value="F:CCR4-NOT complex binding"/>
    <property type="evidence" value="ECO:0007669"/>
    <property type="project" value="TreeGrafter"/>
</dbReference>
<feature type="domain" description="HTH OST-type" evidence="4">
    <location>
        <begin position="1096"/>
        <end position="1169"/>
    </location>
</feature>
<dbReference type="Gene3D" id="3.40.50.1010">
    <property type="entry name" value="5'-nuclease"/>
    <property type="match status" value="1"/>
</dbReference>
<dbReference type="InterPro" id="IPR021139">
    <property type="entry name" value="NYN"/>
</dbReference>
<accession>A0A1B6IMK9</accession>